<dbReference type="Proteomes" id="UP000681722">
    <property type="component" value="Unassembled WGS sequence"/>
</dbReference>
<dbReference type="Proteomes" id="UP000682733">
    <property type="component" value="Unassembled WGS sequence"/>
</dbReference>
<dbReference type="AlphaFoldDB" id="A0A814F865"/>
<dbReference type="EMBL" id="CAJOBC010002750">
    <property type="protein sequence ID" value="CAF3749235.1"/>
    <property type="molecule type" value="Genomic_DNA"/>
</dbReference>
<evidence type="ECO:0000313" key="3">
    <source>
        <dbReference type="EMBL" id="CAF3749235.1"/>
    </source>
</evidence>
<gene>
    <name evidence="1" type="ORF">GPM918_LOCUS12513</name>
    <name evidence="2" type="ORF">OVA965_LOCUS18157</name>
    <name evidence="3" type="ORF">SRO942_LOCUS12513</name>
    <name evidence="4" type="ORF">TMI583_LOCUS18169</name>
</gene>
<comment type="caution">
    <text evidence="1">The sequence shown here is derived from an EMBL/GenBank/DDBJ whole genome shotgun (WGS) entry which is preliminary data.</text>
</comment>
<dbReference type="Proteomes" id="UP000663829">
    <property type="component" value="Unassembled WGS sequence"/>
</dbReference>
<organism evidence="1 5">
    <name type="scientific">Didymodactylos carnosus</name>
    <dbReference type="NCBI Taxonomy" id="1234261"/>
    <lineage>
        <taxon>Eukaryota</taxon>
        <taxon>Metazoa</taxon>
        <taxon>Spiralia</taxon>
        <taxon>Gnathifera</taxon>
        <taxon>Rotifera</taxon>
        <taxon>Eurotatoria</taxon>
        <taxon>Bdelloidea</taxon>
        <taxon>Philodinida</taxon>
        <taxon>Philodinidae</taxon>
        <taxon>Didymodactylos</taxon>
    </lineage>
</organism>
<evidence type="ECO:0000313" key="2">
    <source>
        <dbReference type="EMBL" id="CAF1076598.1"/>
    </source>
</evidence>
<dbReference type="EMBL" id="CAJOBA010008947">
    <property type="protein sequence ID" value="CAF3840214.1"/>
    <property type="molecule type" value="Genomic_DNA"/>
</dbReference>
<reference evidence="1" key="1">
    <citation type="submission" date="2021-02" db="EMBL/GenBank/DDBJ databases">
        <authorList>
            <person name="Nowell W R."/>
        </authorList>
    </citation>
    <scope>NUCLEOTIDE SEQUENCE</scope>
</reference>
<protein>
    <submittedName>
        <fullName evidence="1">Uncharacterized protein</fullName>
    </submittedName>
</protein>
<dbReference type="EMBL" id="CAJNOQ010002750">
    <property type="protein sequence ID" value="CAF0976375.1"/>
    <property type="molecule type" value="Genomic_DNA"/>
</dbReference>
<dbReference type="Proteomes" id="UP000677228">
    <property type="component" value="Unassembled WGS sequence"/>
</dbReference>
<accession>A0A814F865</accession>
<evidence type="ECO:0000313" key="4">
    <source>
        <dbReference type="EMBL" id="CAF3840214.1"/>
    </source>
</evidence>
<dbReference type="OrthoDB" id="9985567at2759"/>
<keyword evidence="5" id="KW-1185">Reference proteome</keyword>
<sequence length="275" mass="32076">MDYLRYALPGQGIQFYNSPIGKSDTLKRTNGQLVPSHEYKDVPTVIPADWDVSPGDVLSWAKYRASECYFVLDDGTLLKNPDRSGSGYLTIPFIITQHTRNVMMMYEYVLNELGKDYVSTIEMHPQDKFIVRNYGELPERMCTRNLEYIYDPLEKFLYVHVTGTSGKSKEFKLGETTVKDIEQWYNGIKDEQAQLRVQYNFDGVQYQKYRDYKLQYETIQIPKTWTIQPGITNAGHDHIRGEWILTGDRKHVNDAKKQILEFYKDLVVDIEEIPA</sequence>
<name>A0A814F865_9BILA</name>
<dbReference type="EMBL" id="CAJNOK010008931">
    <property type="protein sequence ID" value="CAF1076598.1"/>
    <property type="molecule type" value="Genomic_DNA"/>
</dbReference>
<evidence type="ECO:0000313" key="1">
    <source>
        <dbReference type="EMBL" id="CAF0976375.1"/>
    </source>
</evidence>
<proteinExistence type="predicted"/>
<evidence type="ECO:0000313" key="5">
    <source>
        <dbReference type="Proteomes" id="UP000663829"/>
    </source>
</evidence>